<dbReference type="CDD" id="cd06170">
    <property type="entry name" value="LuxR_C_like"/>
    <property type="match status" value="1"/>
</dbReference>
<dbReference type="GO" id="GO:0003677">
    <property type="term" value="F:DNA binding"/>
    <property type="evidence" value="ECO:0007669"/>
    <property type="project" value="UniProtKB-KW"/>
</dbReference>
<name>A0A0C1LHK0_9BACT</name>
<dbReference type="InterPro" id="IPR011006">
    <property type="entry name" value="CheY-like_superfamily"/>
</dbReference>
<dbReference type="Gene3D" id="3.40.50.2300">
    <property type="match status" value="1"/>
</dbReference>
<sequence length="209" mass="23331">MLKILIADDHAIVRKGLRQIILEEYPAAFIGEASEAATLIHEVMNQRWDVVICDMNMPGRSGLDALGQIKQVNPTLPVLIMSMYPENQYAIRVLKAGAAGYLSKDSVHEDLVKAIQMVLKGRKYITPGIAEQLADSVHRNDRKMPHETLSDREFDVFKLLASGKSVSQIAEEISLGVTTVSTYRARILQKMNLPNNAGIIKYAMEHNLF</sequence>
<reference evidence="8 9" key="1">
    <citation type="submission" date="2014-11" db="EMBL/GenBank/DDBJ databases">
        <title>Genome sequence of Flavihumibacter solisilvae 3-3.</title>
        <authorList>
            <person name="Zhou G."/>
            <person name="Li M."/>
            <person name="Wang G."/>
        </authorList>
    </citation>
    <scope>NUCLEOTIDE SEQUENCE [LARGE SCALE GENOMIC DNA]</scope>
    <source>
        <strain evidence="8 9">3-3</strain>
    </source>
</reference>
<dbReference type="SMART" id="SM00448">
    <property type="entry name" value="REC"/>
    <property type="match status" value="1"/>
</dbReference>
<comment type="caution">
    <text evidence="8">The sequence shown here is derived from an EMBL/GenBank/DDBJ whole genome shotgun (WGS) entry which is preliminary data.</text>
</comment>
<protein>
    <submittedName>
        <fullName evidence="8">LuxR family transcriptional regulator</fullName>
    </submittedName>
</protein>
<dbReference type="SUPFAM" id="SSF52172">
    <property type="entry name" value="CheY-like"/>
    <property type="match status" value="1"/>
</dbReference>
<keyword evidence="1 5" id="KW-0597">Phosphoprotein</keyword>
<dbReference type="Pfam" id="PF00072">
    <property type="entry name" value="Response_reg"/>
    <property type="match status" value="1"/>
</dbReference>
<dbReference type="STRING" id="1349421.OI18_10270"/>
<evidence type="ECO:0000256" key="2">
    <source>
        <dbReference type="ARBA" id="ARBA00023015"/>
    </source>
</evidence>
<dbReference type="Proteomes" id="UP000031408">
    <property type="component" value="Unassembled WGS sequence"/>
</dbReference>
<dbReference type="PRINTS" id="PR00038">
    <property type="entry name" value="HTHLUXR"/>
</dbReference>
<dbReference type="EMBL" id="JSVC01000010">
    <property type="protein sequence ID" value="KIC94833.1"/>
    <property type="molecule type" value="Genomic_DNA"/>
</dbReference>
<keyword evidence="9" id="KW-1185">Reference proteome</keyword>
<dbReference type="InterPro" id="IPR016032">
    <property type="entry name" value="Sig_transdc_resp-reg_C-effctor"/>
</dbReference>
<dbReference type="AlphaFoldDB" id="A0A0C1LHK0"/>
<evidence type="ECO:0000256" key="4">
    <source>
        <dbReference type="ARBA" id="ARBA00023163"/>
    </source>
</evidence>
<evidence type="ECO:0000313" key="9">
    <source>
        <dbReference type="Proteomes" id="UP000031408"/>
    </source>
</evidence>
<proteinExistence type="predicted"/>
<dbReference type="OrthoDB" id="1013073at2"/>
<keyword evidence="3" id="KW-0238">DNA-binding</keyword>
<dbReference type="CDD" id="cd17535">
    <property type="entry name" value="REC_NarL-like"/>
    <property type="match status" value="1"/>
</dbReference>
<dbReference type="PANTHER" id="PTHR43214">
    <property type="entry name" value="TWO-COMPONENT RESPONSE REGULATOR"/>
    <property type="match status" value="1"/>
</dbReference>
<evidence type="ECO:0000256" key="3">
    <source>
        <dbReference type="ARBA" id="ARBA00023125"/>
    </source>
</evidence>
<keyword evidence="2" id="KW-0805">Transcription regulation</keyword>
<keyword evidence="4" id="KW-0804">Transcription</keyword>
<evidence type="ECO:0000259" key="7">
    <source>
        <dbReference type="PROSITE" id="PS50110"/>
    </source>
</evidence>
<dbReference type="InterPro" id="IPR058245">
    <property type="entry name" value="NreC/VraR/RcsB-like_REC"/>
</dbReference>
<dbReference type="PROSITE" id="PS50110">
    <property type="entry name" value="RESPONSE_REGULATORY"/>
    <property type="match status" value="1"/>
</dbReference>
<dbReference type="GO" id="GO:0006355">
    <property type="term" value="P:regulation of DNA-templated transcription"/>
    <property type="evidence" value="ECO:0007669"/>
    <property type="project" value="InterPro"/>
</dbReference>
<evidence type="ECO:0000256" key="1">
    <source>
        <dbReference type="ARBA" id="ARBA00022553"/>
    </source>
</evidence>
<dbReference type="PROSITE" id="PS50043">
    <property type="entry name" value="HTH_LUXR_2"/>
    <property type="match status" value="1"/>
</dbReference>
<dbReference type="Pfam" id="PF00196">
    <property type="entry name" value="GerE"/>
    <property type="match status" value="1"/>
</dbReference>
<dbReference type="PROSITE" id="PS00622">
    <property type="entry name" value="HTH_LUXR_1"/>
    <property type="match status" value="1"/>
</dbReference>
<organism evidence="8 9">
    <name type="scientific">Flavihumibacter solisilvae</name>
    <dbReference type="NCBI Taxonomy" id="1349421"/>
    <lineage>
        <taxon>Bacteria</taxon>
        <taxon>Pseudomonadati</taxon>
        <taxon>Bacteroidota</taxon>
        <taxon>Chitinophagia</taxon>
        <taxon>Chitinophagales</taxon>
        <taxon>Chitinophagaceae</taxon>
        <taxon>Flavihumibacter</taxon>
    </lineage>
</organism>
<evidence type="ECO:0000313" key="8">
    <source>
        <dbReference type="EMBL" id="KIC94833.1"/>
    </source>
</evidence>
<dbReference type="InterPro" id="IPR001789">
    <property type="entry name" value="Sig_transdc_resp-reg_receiver"/>
</dbReference>
<dbReference type="InterPro" id="IPR039420">
    <property type="entry name" value="WalR-like"/>
</dbReference>
<feature type="domain" description="HTH luxR-type" evidence="6">
    <location>
        <begin position="142"/>
        <end position="207"/>
    </location>
</feature>
<accession>A0A0C1LHK0</accession>
<dbReference type="InterPro" id="IPR000792">
    <property type="entry name" value="Tscrpt_reg_LuxR_C"/>
</dbReference>
<evidence type="ECO:0000256" key="5">
    <source>
        <dbReference type="PROSITE-ProRule" id="PRU00169"/>
    </source>
</evidence>
<dbReference type="SUPFAM" id="SSF46894">
    <property type="entry name" value="C-terminal effector domain of the bipartite response regulators"/>
    <property type="match status" value="1"/>
</dbReference>
<feature type="domain" description="Response regulatory" evidence="7">
    <location>
        <begin position="3"/>
        <end position="119"/>
    </location>
</feature>
<dbReference type="GO" id="GO:0000160">
    <property type="term" value="P:phosphorelay signal transduction system"/>
    <property type="evidence" value="ECO:0007669"/>
    <property type="project" value="InterPro"/>
</dbReference>
<gene>
    <name evidence="8" type="ORF">OI18_10270</name>
</gene>
<dbReference type="PANTHER" id="PTHR43214:SF41">
    <property type="entry name" value="NITRATE_NITRITE RESPONSE REGULATOR PROTEIN NARP"/>
    <property type="match status" value="1"/>
</dbReference>
<dbReference type="RefSeq" id="WP_039139573.1">
    <property type="nucleotide sequence ID" value="NZ_JSVC01000010.1"/>
</dbReference>
<feature type="modified residue" description="4-aspartylphosphate" evidence="5">
    <location>
        <position position="54"/>
    </location>
</feature>
<evidence type="ECO:0000259" key="6">
    <source>
        <dbReference type="PROSITE" id="PS50043"/>
    </source>
</evidence>
<dbReference type="SMART" id="SM00421">
    <property type="entry name" value="HTH_LUXR"/>
    <property type="match status" value="1"/>
</dbReference>